<dbReference type="EMBL" id="VJZD01000180">
    <property type="protein sequence ID" value="MPY35802.1"/>
    <property type="molecule type" value="Genomic_DNA"/>
</dbReference>
<keyword evidence="7" id="KW-1185">Reference proteome</keyword>
<keyword evidence="2" id="KW-0238">DNA-binding</keyword>
<keyword evidence="3" id="KW-0804">Transcription</keyword>
<dbReference type="CDD" id="cd06170">
    <property type="entry name" value="LuxR_C_like"/>
    <property type="match status" value="1"/>
</dbReference>
<dbReference type="GO" id="GO:0006355">
    <property type="term" value="P:regulation of DNA-templated transcription"/>
    <property type="evidence" value="ECO:0007669"/>
    <property type="project" value="InterPro"/>
</dbReference>
<dbReference type="GO" id="GO:0003677">
    <property type="term" value="F:DNA binding"/>
    <property type="evidence" value="ECO:0007669"/>
    <property type="project" value="UniProtKB-KW"/>
</dbReference>
<gene>
    <name evidence="6" type="ORF">FNH09_32600</name>
</gene>
<evidence type="ECO:0000256" key="3">
    <source>
        <dbReference type="ARBA" id="ARBA00023163"/>
    </source>
</evidence>
<feature type="region of interest" description="Disordered" evidence="4">
    <location>
        <begin position="1"/>
        <end position="24"/>
    </location>
</feature>
<organism evidence="6 7">
    <name type="scientific">Streptomyces adustus</name>
    <dbReference type="NCBI Taxonomy" id="1609272"/>
    <lineage>
        <taxon>Bacteria</taxon>
        <taxon>Bacillati</taxon>
        <taxon>Actinomycetota</taxon>
        <taxon>Actinomycetes</taxon>
        <taxon>Kitasatosporales</taxon>
        <taxon>Streptomycetaceae</taxon>
        <taxon>Streptomyces</taxon>
    </lineage>
</organism>
<dbReference type="Pfam" id="PF00196">
    <property type="entry name" value="GerE"/>
    <property type="match status" value="1"/>
</dbReference>
<protein>
    <submittedName>
        <fullName evidence="6">Response regulator transcription factor</fullName>
    </submittedName>
</protein>
<feature type="region of interest" description="Disordered" evidence="4">
    <location>
        <begin position="190"/>
        <end position="209"/>
    </location>
</feature>
<dbReference type="Gene3D" id="1.10.10.10">
    <property type="entry name" value="Winged helix-like DNA-binding domain superfamily/Winged helix DNA-binding domain"/>
    <property type="match status" value="1"/>
</dbReference>
<dbReference type="SMART" id="SM00421">
    <property type="entry name" value="HTH_LUXR"/>
    <property type="match status" value="1"/>
</dbReference>
<dbReference type="PANTHER" id="PTHR44688:SF16">
    <property type="entry name" value="DNA-BINDING TRANSCRIPTIONAL ACTIVATOR DEVR_DOSR"/>
    <property type="match status" value="1"/>
</dbReference>
<dbReference type="PROSITE" id="PS50043">
    <property type="entry name" value="HTH_LUXR_2"/>
    <property type="match status" value="1"/>
</dbReference>
<evidence type="ECO:0000313" key="7">
    <source>
        <dbReference type="Proteomes" id="UP000325849"/>
    </source>
</evidence>
<proteinExistence type="predicted"/>
<dbReference type="InterPro" id="IPR000792">
    <property type="entry name" value="Tscrpt_reg_LuxR_C"/>
</dbReference>
<dbReference type="SUPFAM" id="SSF46894">
    <property type="entry name" value="C-terminal effector domain of the bipartite response regulators"/>
    <property type="match status" value="1"/>
</dbReference>
<sequence>AGAAGVTGTAGTSGVPGVTRTPGTARVMAATGTTGTAQVTGAEGTTEALEAAGDSGVRKDLRASGTTEALRASEASEVAEATEALRVAEESGGAEGADGDGPAPGFLDRLPARTGGPALTVRATLVRAQAADRAGDAAAAQRLVGEALREARRECLRRPFIEAGPWIRPLLGTPANRELGRGWLTVRQGPHAAPARPAAPAHADAEQGAPVVERLSARERDVLQRLAQVMSTEEIAADLYLSVNTVKTHLKNVYRKLSVNRRGDALRRARELGML</sequence>
<dbReference type="InterPro" id="IPR016032">
    <property type="entry name" value="Sig_transdc_resp-reg_C-effctor"/>
</dbReference>
<evidence type="ECO:0000256" key="2">
    <source>
        <dbReference type="ARBA" id="ARBA00023125"/>
    </source>
</evidence>
<evidence type="ECO:0000313" key="6">
    <source>
        <dbReference type="EMBL" id="MPY35802.1"/>
    </source>
</evidence>
<accession>A0A5N8VM54</accession>
<feature type="domain" description="HTH luxR-type" evidence="5">
    <location>
        <begin position="208"/>
        <end position="273"/>
    </location>
</feature>
<name>A0A5N8VM54_9ACTN</name>
<comment type="caution">
    <text evidence="6">The sequence shown here is derived from an EMBL/GenBank/DDBJ whole genome shotgun (WGS) entry which is preliminary data.</text>
</comment>
<dbReference type="InterPro" id="IPR036388">
    <property type="entry name" value="WH-like_DNA-bd_sf"/>
</dbReference>
<evidence type="ECO:0000259" key="5">
    <source>
        <dbReference type="PROSITE" id="PS50043"/>
    </source>
</evidence>
<feature type="non-terminal residue" evidence="6">
    <location>
        <position position="1"/>
    </location>
</feature>
<keyword evidence="1" id="KW-0805">Transcription regulation</keyword>
<dbReference type="AlphaFoldDB" id="A0A5N8VM54"/>
<dbReference type="Proteomes" id="UP000325849">
    <property type="component" value="Unassembled WGS sequence"/>
</dbReference>
<evidence type="ECO:0000256" key="1">
    <source>
        <dbReference type="ARBA" id="ARBA00023015"/>
    </source>
</evidence>
<evidence type="ECO:0000256" key="4">
    <source>
        <dbReference type="SAM" id="MobiDB-lite"/>
    </source>
</evidence>
<dbReference type="PRINTS" id="PR00038">
    <property type="entry name" value="HTHLUXR"/>
</dbReference>
<dbReference type="PANTHER" id="PTHR44688">
    <property type="entry name" value="DNA-BINDING TRANSCRIPTIONAL ACTIVATOR DEVR_DOSR"/>
    <property type="match status" value="1"/>
</dbReference>
<reference evidence="6 7" key="1">
    <citation type="submission" date="2019-07" db="EMBL/GenBank/DDBJ databases">
        <title>New species of Amycolatopsis and Streptomyces.</title>
        <authorList>
            <person name="Duangmal K."/>
            <person name="Teo W.F.A."/>
            <person name="Lipun K."/>
        </authorList>
    </citation>
    <scope>NUCLEOTIDE SEQUENCE [LARGE SCALE GENOMIC DNA]</scope>
    <source>
        <strain evidence="6 7">NBRC 109810</strain>
    </source>
</reference>